<name>A0A0S7EPH6_9TELE</name>
<accession>A0A0S7EPH6</accession>
<evidence type="ECO:0000313" key="1">
    <source>
        <dbReference type="EMBL" id="JAO06501.1"/>
    </source>
</evidence>
<organism evidence="1">
    <name type="scientific">Poeciliopsis prolifica</name>
    <name type="common">blackstripe livebearer</name>
    <dbReference type="NCBI Taxonomy" id="188132"/>
    <lineage>
        <taxon>Eukaryota</taxon>
        <taxon>Metazoa</taxon>
        <taxon>Chordata</taxon>
        <taxon>Craniata</taxon>
        <taxon>Vertebrata</taxon>
        <taxon>Euteleostomi</taxon>
        <taxon>Actinopterygii</taxon>
        <taxon>Neopterygii</taxon>
        <taxon>Teleostei</taxon>
        <taxon>Neoteleostei</taxon>
        <taxon>Acanthomorphata</taxon>
        <taxon>Ovalentaria</taxon>
        <taxon>Atherinomorphae</taxon>
        <taxon>Cyprinodontiformes</taxon>
        <taxon>Poeciliidae</taxon>
        <taxon>Poeciliinae</taxon>
        <taxon>Poeciliopsis</taxon>
    </lineage>
</organism>
<proteinExistence type="predicted"/>
<feature type="non-terminal residue" evidence="1">
    <location>
        <position position="1"/>
    </location>
</feature>
<reference evidence="1" key="1">
    <citation type="submission" date="2014-12" db="EMBL/GenBank/DDBJ databases">
        <title>Parallel Evolution in Life History Adaptation Evident in the Tissue-Specific Poeciliopsis prolifica transcriptome.</title>
        <authorList>
            <person name="Jue N.K."/>
            <person name="Foley R.J."/>
            <person name="Obergfell C."/>
            <person name="Reznick D.N."/>
            <person name="O'Neill R.J."/>
            <person name="O'Neill M.J."/>
        </authorList>
    </citation>
    <scope>NUCLEOTIDE SEQUENCE</scope>
</reference>
<feature type="non-terminal residue" evidence="1">
    <location>
        <position position="116"/>
    </location>
</feature>
<protein>
    <submittedName>
        <fullName evidence="1">PPUP7733</fullName>
    </submittedName>
</protein>
<dbReference type="EMBL" id="GBYX01475174">
    <property type="protein sequence ID" value="JAO06501.1"/>
    <property type="molecule type" value="Transcribed_RNA"/>
</dbReference>
<sequence>KPHALQNSFSTTPTGAAAAVRGMSRNFGSPYGPTTDAQQVQLSGCQGNKKWVGLRLGGRRVRGVWQLTEWLRTRRQWTPVAFPQPLPFLWQWLRQEVVLKLGEFLLQQRGHDLQVR</sequence>
<dbReference type="AlphaFoldDB" id="A0A0S7EPH6"/>
<gene>
    <name evidence="1" type="primary">PPUP7733</name>
</gene>